<evidence type="ECO:0008006" key="4">
    <source>
        <dbReference type="Google" id="ProtNLM"/>
    </source>
</evidence>
<reference evidence="2" key="1">
    <citation type="submission" date="2022-03" db="EMBL/GenBank/DDBJ databases">
        <title>Genomic Encyclopedia of Type Strains, Phase III (KMG-III): the genomes of soil and plant-associated and newly described type strains.</title>
        <authorList>
            <person name="Whitman W."/>
        </authorList>
    </citation>
    <scope>NUCLEOTIDE SEQUENCE</scope>
    <source>
        <strain evidence="2">ANL 6-2</strain>
    </source>
</reference>
<accession>A0AAE3G6N9</accession>
<evidence type="ECO:0000256" key="1">
    <source>
        <dbReference type="SAM" id="SignalP"/>
    </source>
</evidence>
<proteinExistence type="predicted"/>
<keyword evidence="1" id="KW-0732">Signal</keyword>
<organism evidence="2 3">
    <name type="scientific">Natronocella acetinitrilica</name>
    <dbReference type="NCBI Taxonomy" id="414046"/>
    <lineage>
        <taxon>Bacteria</taxon>
        <taxon>Pseudomonadati</taxon>
        <taxon>Pseudomonadota</taxon>
        <taxon>Gammaproteobacteria</taxon>
        <taxon>Chromatiales</taxon>
        <taxon>Ectothiorhodospiraceae</taxon>
        <taxon>Natronocella</taxon>
    </lineage>
</organism>
<feature type="chain" id="PRO_5042152849" description="TIGR03016 family PEP-CTERM system-associated outer membrane protein" evidence="1">
    <location>
        <begin position="21"/>
        <end position="524"/>
    </location>
</feature>
<evidence type="ECO:0000313" key="3">
    <source>
        <dbReference type="Proteomes" id="UP001205843"/>
    </source>
</evidence>
<evidence type="ECO:0000313" key="2">
    <source>
        <dbReference type="EMBL" id="MCP1676855.1"/>
    </source>
</evidence>
<dbReference type="Proteomes" id="UP001205843">
    <property type="component" value="Unassembled WGS sequence"/>
</dbReference>
<keyword evidence="3" id="KW-1185">Reference proteome</keyword>
<feature type="signal peptide" evidence="1">
    <location>
        <begin position="1"/>
        <end position="20"/>
    </location>
</feature>
<sequence>MRWRSLLCLLPMLLIGGAAAGEQQLAGEITTRADYYQRSGNTLRLPPRYAHEGWHVYQDVGLRGSYRADGAVTTFRLAGVLSESDYRTDDRTSRLEWVHLRHEQSGVAVPYRLDLGDQPAYFTPLTLDRTLRAVRVEAQPRPGQSVVWLSGRERDDQLTAASFSPQRELPHQVHGGSWLLQPSADRRYSVNVVYQQPDEAWANDGSVVGSVTAAWDTQLLSQQLATDVELAHQDGRSIADESRGGQGVRLGLRGRDRRQQLRYDMAFRRHAAGFLPVAAAVERDSSALDAGAEYALQPGLRISGRYNSLLQQASERALRTDDYSLRLETDDTFGSFDRASHAWNLRRRDRGDTPGLVDSRAHEAQWTVRVALDGERRSSTRLAAHWLGVDDDTPLDQDFRQRRFELSHAHSLGREDLTFTVTPGVDYRRRVGFLGVSVLNPTLTLAAVAHAHRMGLALGYRDISPDAALGFEEYGLTLDYRYRVRQHTVGLEYDHLLLDPEDDTAGRGWRAGAFWRYDFDFPML</sequence>
<protein>
    <recommendedName>
        <fullName evidence="4">TIGR03016 family PEP-CTERM system-associated outer membrane protein</fullName>
    </recommendedName>
</protein>
<dbReference type="EMBL" id="JALJXV010000011">
    <property type="protein sequence ID" value="MCP1676855.1"/>
    <property type="molecule type" value="Genomic_DNA"/>
</dbReference>
<dbReference type="AlphaFoldDB" id="A0AAE3G6N9"/>
<gene>
    <name evidence="2" type="ORF">J2T57_004028</name>
</gene>
<name>A0AAE3G6N9_9GAMM</name>
<comment type="caution">
    <text evidence="2">The sequence shown here is derived from an EMBL/GenBank/DDBJ whole genome shotgun (WGS) entry which is preliminary data.</text>
</comment>
<dbReference type="RefSeq" id="WP_253484113.1">
    <property type="nucleotide sequence ID" value="NZ_JALJXV010000011.1"/>
</dbReference>